<dbReference type="GO" id="GO:0050660">
    <property type="term" value="F:flavin adenine dinucleotide binding"/>
    <property type="evidence" value="ECO:0007669"/>
    <property type="project" value="InterPro"/>
</dbReference>
<dbReference type="InterPro" id="IPR007867">
    <property type="entry name" value="GMC_OxRtase_C"/>
</dbReference>
<dbReference type="RefSeq" id="WP_036529281.1">
    <property type="nucleotide sequence ID" value="NZ_JFYZ01000041.1"/>
</dbReference>
<dbReference type="EMBL" id="JFYZ01000041">
    <property type="protein sequence ID" value="EZP74751.1"/>
    <property type="molecule type" value="Genomic_DNA"/>
</dbReference>
<dbReference type="STRING" id="158500.BES08_00235"/>
<evidence type="ECO:0000313" key="6">
    <source>
        <dbReference type="EMBL" id="EZP74751.1"/>
    </source>
</evidence>
<dbReference type="PIRSF" id="PIRSF000137">
    <property type="entry name" value="Alcohol_oxidase"/>
    <property type="match status" value="1"/>
</dbReference>
<dbReference type="PROSITE" id="PS00624">
    <property type="entry name" value="GMC_OXRED_2"/>
    <property type="match status" value="1"/>
</dbReference>
<protein>
    <submittedName>
        <fullName evidence="6">Choline dehydrogenase-like flavoprotein</fullName>
    </submittedName>
</protein>
<evidence type="ECO:0000256" key="2">
    <source>
        <dbReference type="ARBA" id="ARBA00010790"/>
    </source>
</evidence>
<evidence type="ECO:0000313" key="7">
    <source>
        <dbReference type="Proteomes" id="UP000024329"/>
    </source>
</evidence>
<dbReference type="SUPFAM" id="SSF54373">
    <property type="entry name" value="FAD-linked reductases, C-terminal domain"/>
    <property type="match status" value="1"/>
</dbReference>
<evidence type="ECO:0000259" key="5">
    <source>
        <dbReference type="PROSITE" id="PS00624"/>
    </source>
</evidence>
<dbReference type="SUPFAM" id="SSF51905">
    <property type="entry name" value="FAD/NAD(P)-binding domain"/>
    <property type="match status" value="1"/>
</dbReference>
<keyword evidence="4" id="KW-0274">FAD</keyword>
<comment type="similarity">
    <text evidence="2">Belongs to the GMC oxidoreductase family.</text>
</comment>
<evidence type="ECO:0000256" key="1">
    <source>
        <dbReference type="ARBA" id="ARBA00001974"/>
    </source>
</evidence>
<dbReference type="PANTHER" id="PTHR11552">
    <property type="entry name" value="GLUCOSE-METHANOL-CHOLINE GMC OXIDOREDUCTASE"/>
    <property type="match status" value="1"/>
</dbReference>
<dbReference type="AlphaFoldDB" id="A0A031JNM5"/>
<dbReference type="PATRIC" id="fig|158500.4.peg.4773"/>
<evidence type="ECO:0000256" key="4">
    <source>
        <dbReference type="ARBA" id="ARBA00022827"/>
    </source>
</evidence>
<dbReference type="Pfam" id="PF00732">
    <property type="entry name" value="GMC_oxred_N"/>
    <property type="match status" value="1"/>
</dbReference>
<feature type="domain" description="Glucose-methanol-choline oxidoreductase N-terminal" evidence="5">
    <location>
        <begin position="312"/>
        <end position="326"/>
    </location>
</feature>
<dbReference type="Gene3D" id="3.50.50.60">
    <property type="entry name" value="FAD/NAD(P)-binding domain"/>
    <property type="match status" value="1"/>
</dbReference>
<accession>A0A031JNM5</accession>
<dbReference type="Pfam" id="PF05199">
    <property type="entry name" value="GMC_oxred_C"/>
    <property type="match status" value="1"/>
</dbReference>
<dbReference type="GO" id="GO:0016614">
    <property type="term" value="F:oxidoreductase activity, acting on CH-OH group of donors"/>
    <property type="evidence" value="ECO:0007669"/>
    <property type="project" value="InterPro"/>
</dbReference>
<evidence type="ECO:0000256" key="3">
    <source>
        <dbReference type="ARBA" id="ARBA00022630"/>
    </source>
</evidence>
<dbReference type="Gene3D" id="3.30.560.10">
    <property type="entry name" value="Glucose Oxidase, domain 3"/>
    <property type="match status" value="1"/>
</dbReference>
<organism evidence="6 7">
    <name type="scientific">Novosphingobium resinovorum</name>
    <dbReference type="NCBI Taxonomy" id="158500"/>
    <lineage>
        <taxon>Bacteria</taxon>
        <taxon>Pseudomonadati</taxon>
        <taxon>Pseudomonadota</taxon>
        <taxon>Alphaproteobacteria</taxon>
        <taxon>Sphingomonadales</taxon>
        <taxon>Sphingomonadaceae</taxon>
        <taxon>Novosphingobium</taxon>
    </lineage>
</organism>
<keyword evidence="3" id="KW-0285">Flavoprotein</keyword>
<dbReference type="InterPro" id="IPR012132">
    <property type="entry name" value="GMC_OxRdtase"/>
</dbReference>
<dbReference type="Proteomes" id="UP000024329">
    <property type="component" value="Unassembled WGS sequence"/>
</dbReference>
<dbReference type="eggNOG" id="COG2303">
    <property type="taxonomic scope" value="Bacteria"/>
</dbReference>
<name>A0A031JNM5_9SPHN</name>
<comment type="cofactor">
    <cofactor evidence="1">
        <name>FAD</name>
        <dbReference type="ChEBI" id="CHEBI:57692"/>
    </cofactor>
</comment>
<dbReference type="PANTHER" id="PTHR11552:SF147">
    <property type="entry name" value="CHOLINE DEHYDROGENASE, MITOCHONDRIAL"/>
    <property type="match status" value="1"/>
</dbReference>
<sequence length="594" mass="64821">MPQPEHDYIVVGSGAAGGTVAARLAEAGMRVLVIEAGPDPFAGDERAQADYAVPAFHPFASENPEFAWDYRVRHFAAPAGDLVSYPRAGALGGCTAHNAMIFLVPPDSDWAHLATLTGDPGWSPEAMRRHRKVVEDCRHRPFWRLLARLGIDPTGHGWDGWLPVEKAAPMRAFRDAALIRSLLLATLVDVARGRNWLSRIGVFLRDWGDPNDGRRQDREQVCYTPLTTRGHARSGARERLEAVREAHPDRITILTDCLATRVLFDRSGIANGVAWLKGRHLHHASPQAGPNSGTISEEGASFARREVILAGGAFATPQLLMLSGIGDAGHLAEHGIACRKHLPQVGCNLQDRYEIGLVHRMAKPWRSLQGATFSPGDPLHRMWRKRRRGMYISNGAALAALRRSSTARDHAPDLFLMGLMARFKGYYPGYSAELWPGLDGFSWTVLKGQTGNRAGTVRLASADPRDPPRIDFAHFAQNGEADLTGLVEGLEMARALARPLIARGVIAEEELPGPHLTGAPLRDWVRANAWGHHACGSAAIGPVLDPSGRVHGIERLRVVDASIFPRIPGLFIAAPIYLAAEKLAADILRLNRES</sequence>
<dbReference type="InterPro" id="IPR000172">
    <property type="entry name" value="GMC_OxRdtase_N"/>
</dbReference>
<reference evidence="6 7" key="1">
    <citation type="submission" date="2014-03" db="EMBL/GenBank/DDBJ databases">
        <title>Whole genome sequence of Novosphingobium resinovorum KF1.</title>
        <authorList>
            <person name="Gan H.M."/>
            <person name="Gan H.Y."/>
            <person name="Chew T.H."/>
            <person name="Savka M.A."/>
        </authorList>
    </citation>
    <scope>NUCLEOTIDE SEQUENCE [LARGE SCALE GENOMIC DNA]</scope>
    <source>
        <strain evidence="6 7">KF1</strain>
    </source>
</reference>
<comment type="caution">
    <text evidence="6">The sequence shown here is derived from an EMBL/GenBank/DDBJ whole genome shotgun (WGS) entry which is preliminary data.</text>
</comment>
<gene>
    <name evidence="6" type="ORF">BV97_04699</name>
</gene>
<proteinExistence type="inferred from homology"/>
<dbReference type="InterPro" id="IPR036188">
    <property type="entry name" value="FAD/NAD-bd_sf"/>
</dbReference>